<keyword evidence="1" id="KW-0472">Membrane</keyword>
<evidence type="ECO:0000256" key="1">
    <source>
        <dbReference type="SAM" id="Phobius"/>
    </source>
</evidence>
<evidence type="ECO:0000313" key="4">
    <source>
        <dbReference type="Proteomes" id="UP001318860"/>
    </source>
</evidence>
<keyword evidence="1" id="KW-0812">Transmembrane</keyword>
<proteinExistence type="predicted"/>
<dbReference type="InterPro" id="IPR056633">
    <property type="entry name" value="DUF7731"/>
</dbReference>
<accession>A0ABR0WF32</accession>
<dbReference type="Proteomes" id="UP001318860">
    <property type="component" value="Unassembled WGS sequence"/>
</dbReference>
<reference evidence="3 4" key="1">
    <citation type="journal article" date="2021" name="Comput. Struct. Biotechnol. J.">
        <title>De novo genome assembly of the potent medicinal plant Rehmannia glutinosa using nanopore technology.</title>
        <authorList>
            <person name="Ma L."/>
            <person name="Dong C."/>
            <person name="Song C."/>
            <person name="Wang X."/>
            <person name="Zheng X."/>
            <person name="Niu Y."/>
            <person name="Chen S."/>
            <person name="Feng W."/>
        </authorList>
    </citation>
    <scope>NUCLEOTIDE SEQUENCE [LARGE SCALE GENOMIC DNA]</scope>
    <source>
        <strain evidence="3">DH-2019</strain>
    </source>
</reference>
<keyword evidence="4" id="KW-1185">Reference proteome</keyword>
<organism evidence="3 4">
    <name type="scientific">Rehmannia glutinosa</name>
    <name type="common">Chinese foxglove</name>
    <dbReference type="NCBI Taxonomy" id="99300"/>
    <lineage>
        <taxon>Eukaryota</taxon>
        <taxon>Viridiplantae</taxon>
        <taxon>Streptophyta</taxon>
        <taxon>Embryophyta</taxon>
        <taxon>Tracheophyta</taxon>
        <taxon>Spermatophyta</taxon>
        <taxon>Magnoliopsida</taxon>
        <taxon>eudicotyledons</taxon>
        <taxon>Gunneridae</taxon>
        <taxon>Pentapetalae</taxon>
        <taxon>asterids</taxon>
        <taxon>lamiids</taxon>
        <taxon>Lamiales</taxon>
        <taxon>Orobanchaceae</taxon>
        <taxon>Rehmannieae</taxon>
        <taxon>Rehmannia</taxon>
    </lineage>
</organism>
<keyword evidence="1" id="KW-1133">Transmembrane helix</keyword>
<feature type="transmembrane region" description="Helical" evidence="1">
    <location>
        <begin position="181"/>
        <end position="199"/>
    </location>
</feature>
<sequence length="200" mass="22447">MAFSALTRHRLLLVSTMIYIFVSTCYNFGKAYNYPDLGAASVVANEYVAEAEGEGESDDHYFPQTGVAGTDPGLVFDKALECLNDKYIYSSCDEAYRLTQNGELNVSPEYTDQYCNGPCLKETHLVLDCIDGILKHFVFYNKATLEDVRETIEVGCSYGPKRGDFNVAEHIEADRAIAKGMCYNVYYALVLMIMGWHVLF</sequence>
<gene>
    <name evidence="3" type="ORF">DH2020_020082</name>
</gene>
<protein>
    <recommendedName>
        <fullName evidence="2">DUF7731 domain-containing protein</fullName>
    </recommendedName>
</protein>
<evidence type="ECO:0000259" key="2">
    <source>
        <dbReference type="Pfam" id="PF24865"/>
    </source>
</evidence>
<evidence type="ECO:0000313" key="3">
    <source>
        <dbReference type="EMBL" id="KAK6146213.1"/>
    </source>
</evidence>
<dbReference type="EMBL" id="JABTTQ020000011">
    <property type="protein sequence ID" value="KAK6146213.1"/>
    <property type="molecule type" value="Genomic_DNA"/>
</dbReference>
<comment type="caution">
    <text evidence="3">The sequence shown here is derived from an EMBL/GenBank/DDBJ whole genome shotgun (WGS) entry which is preliminary data.</text>
</comment>
<feature type="transmembrane region" description="Helical" evidence="1">
    <location>
        <begin position="12"/>
        <end position="29"/>
    </location>
</feature>
<feature type="domain" description="DUF7731" evidence="2">
    <location>
        <begin position="75"/>
        <end position="171"/>
    </location>
</feature>
<dbReference type="PANTHER" id="PTHR34366:SF2">
    <property type="entry name" value="OS07G0289901 PROTEIN"/>
    <property type="match status" value="1"/>
</dbReference>
<dbReference type="PANTHER" id="PTHR34366">
    <property type="entry name" value="OS07G0289901 PROTEIN-RELATED"/>
    <property type="match status" value="1"/>
</dbReference>
<dbReference type="Pfam" id="PF24865">
    <property type="entry name" value="DUF7731"/>
    <property type="match status" value="1"/>
</dbReference>
<name>A0ABR0WF32_REHGL</name>